<accession>A0A2N1MK33</accession>
<proteinExistence type="predicted"/>
<evidence type="ECO:0000313" key="1">
    <source>
        <dbReference type="EMBL" id="PKK61999.1"/>
    </source>
</evidence>
<name>A0A2N1MK33_9GLOM</name>
<dbReference type="Proteomes" id="UP000233469">
    <property type="component" value="Unassembled WGS sequence"/>
</dbReference>
<gene>
    <name evidence="1" type="ORF">RhiirC2_791012</name>
</gene>
<dbReference type="EMBL" id="LLXL01002051">
    <property type="protein sequence ID" value="PKK61999.1"/>
    <property type="molecule type" value="Genomic_DNA"/>
</dbReference>
<dbReference type="AlphaFoldDB" id="A0A2N1MK33"/>
<protein>
    <submittedName>
        <fullName evidence="1">Uncharacterized protein</fullName>
    </submittedName>
</protein>
<organism evidence="1 2">
    <name type="scientific">Rhizophagus irregularis</name>
    <dbReference type="NCBI Taxonomy" id="588596"/>
    <lineage>
        <taxon>Eukaryota</taxon>
        <taxon>Fungi</taxon>
        <taxon>Fungi incertae sedis</taxon>
        <taxon>Mucoromycota</taxon>
        <taxon>Glomeromycotina</taxon>
        <taxon>Glomeromycetes</taxon>
        <taxon>Glomerales</taxon>
        <taxon>Glomeraceae</taxon>
        <taxon>Rhizophagus</taxon>
    </lineage>
</organism>
<sequence>MKYLALRVYNAWKCPFCEQYDETFDHLWTCNNRVNEMKDIISKVKQFIKDTSNMLLINENKMPTVTESAVNLINCWDIAYSNSEITFIDLIKGIIPCTLTKFAEETAFNDRNIISSLETNS</sequence>
<reference evidence="1 2" key="1">
    <citation type="submission" date="2016-04" db="EMBL/GenBank/DDBJ databases">
        <title>Genome analyses suggest a sexual origin of heterokaryosis in a supposedly ancient asexual fungus.</title>
        <authorList>
            <person name="Ropars J."/>
            <person name="Sedzielewska K."/>
            <person name="Noel J."/>
            <person name="Charron P."/>
            <person name="Farinelli L."/>
            <person name="Marton T."/>
            <person name="Kruger M."/>
            <person name="Pelin A."/>
            <person name="Brachmann A."/>
            <person name="Corradi N."/>
        </authorList>
    </citation>
    <scope>NUCLEOTIDE SEQUENCE [LARGE SCALE GENOMIC DNA]</scope>
    <source>
        <strain evidence="1 2">C2</strain>
    </source>
</reference>
<reference evidence="1 2" key="2">
    <citation type="submission" date="2017-10" db="EMBL/GenBank/DDBJ databases">
        <title>Extensive intraspecific genome diversity in a model arbuscular mycorrhizal fungus.</title>
        <authorList>
            <person name="Chen E.C.H."/>
            <person name="Morin E."/>
            <person name="Baudet D."/>
            <person name="Noel J."/>
            <person name="Ndikumana S."/>
            <person name="Charron P."/>
            <person name="St-Onge C."/>
            <person name="Giorgi J."/>
            <person name="Grigoriev I.V."/>
            <person name="Roux C."/>
            <person name="Martin F.M."/>
            <person name="Corradi N."/>
        </authorList>
    </citation>
    <scope>NUCLEOTIDE SEQUENCE [LARGE SCALE GENOMIC DNA]</scope>
    <source>
        <strain evidence="1 2">C2</strain>
    </source>
</reference>
<evidence type="ECO:0000313" key="2">
    <source>
        <dbReference type="Proteomes" id="UP000233469"/>
    </source>
</evidence>
<comment type="caution">
    <text evidence="1">The sequence shown here is derived from an EMBL/GenBank/DDBJ whole genome shotgun (WGS) entry which is preliminary data.</text>
</comment>